<name>A0ABY1PKE0_9HYPH</name>
<reference evidence="3 4" key="1">
    <citation type="submission" date="2017-05" db="EMBL/GenBank/DDBJ databases">
        <authorList>
            <person name="Varghese N."/>
            <person name="Submissions S."/>
        </authorList>
    </citation>
    <scope>NUCLEOTIDE SEQUENCE [LARGE SCALE GENOMIC DNA]</scope>
    <source>
        <strain evidence="3 4">DSM 15949</strain>
    </source>
</reference>
<evidence type="ECO:0000256" key="1">
    <source>
        <dbReference type="ARBA" id="ARBA00022676"/>
    </source>
</evidence>
<evidence type="ECO:0000256" key="2">
    <source>
        <dbReference type="ARBA" id="ARBA00022679"/>
    </source>
</evidence>
<keyword evidence="1" id="KW-0328">Glycosyltransferase</keyword>
<dbReference type="CDD" id="cd06533">
    <property type="entry name" value="Glyco_transf_WecG_TagA"/>
    <property type="match status" value="1"/>
</dbReference>
<comment type="caution">
    <text evidence="3">The sequence shown here is derived from an EMBL/GenBank/DDBJ whole genome shotgun (WGS) entry which is preliminary data.</text>
</comment>
<dbReference type="PANTHER" id="PTHR34136">
    <property type="match status" value="1"/>
</dbReference>
<evidence type="ECO:0000313" key="4">
    <source>
        <dbReference type="Proteomes" id="UP001157914"/>
    </source>
</evidence>
<sequence>MSRRLENDAAPIRKAEIGPLAICRLETAEVVRMVETSVADRARLDIAICNAHTILTALNDPDYAAVLQQMTLLNDGVGADLVARILEGEGFPDNLNGTDLVPEILATAKIPLRLFLLGAKEERVREAKAHIERTFPKHEVVGVRDGYFDPHQVDLVCAEVNQARPDMLLIAMGNPRQEQFVTAHRQRLDVPVTVGVGALFDFMSGAVIRAPRLVRAARLEWLFRFAQEPVRLFHRYVVGIPRFFVLVAKLRLARSRKQAG</sequence>
<dbReference type="RefSeq" id="WP_208997020.1">
    <property type="nucleotide sequence ID" value="NZ_BAAAEA010000002.1"/>
</dbReference>
<organism evidence="3 4">
    <name type="scientific">Roseibium denhamense</name>
    <dbReference type="NCBI Taxonomy" id="76305"/>
    <lineage>
        <taxon>Bacteria</taxon>
        <taxon>Pseudomonadati</taxon>
        <taxon>Pseudomonadota</taxon>
        <taxon>Alphaproteobacteria</taxon>
        <taxon>Hyphomicrobiales</taxon>
        <taxon>Stappiaceae</taxon>
        <taxon>Roseibium</taxon>
    </lineage>
</organism>
<dbReference type="EMBL" id="FXTT01000006">
    <property type="protein sequence ID" value="SMP34775.1"/>
    <property type="molecule type" value="Genomic_DNA"/>
</dbReference>
<protein>
    <submittedName>
        <fullName evidence="3">Polymer biosynthesis protein, WecB/TagA/CpsF family</fullName>
    </submittedName>
</protein>
<proteinExistence type="predicted"/>
<dbReference type="InterPro" id="IPR004629">
    <property type="entry name" value="WecG_TagA_CpsF"/>
</dbReference>
<dbReference type="NCBIfam" id="TIGR00696">
    <property type="entry name" value="wecG_tagA_cpsF"/>
    <property type="match status" value="1"/>
</dbReference>
<dbReference type="Pfam" id="PF03808">
    <property type="entry name" value="Glyco_tran_WecG"/>
    <property type="match status" value="1"/>
</dbReference>
<dbReference type="Proteomes" id="UP001157914">
    <property type="component" value="Unassembled WGS sequence"/>
</dbReference>
<keyword evidence="4" id="KW-1185">Reference proteome</keyword>
<dbReference type="PANTHER" id="PTHR34136:SF1">
    <property type="entry name" value="UDP-N-ACETYL-D-MANNOSAMINURONIC ACID TRANSFERASE"/>
    <property type="match status" value="1"/>
</dbReference>
<keyword evidence="2" id="KW-0808">Transferase</keyword>
<accession>A0ABY1PKE0</accession>
<gene>
    <name evidence="3" type="ORF">SAMN06265374_3912</name>
</gene>
<evidence type="ECO:0000313" key="3">
    <source>
        <dbReference type="EMBL" id="SMP34775.1"/>
    </source>
</evidence>